<accession>A0AAV9QT39</accession>
<gene>
    <name evidence="1" type="ORF">CRENBAI_001780</name>
</gene>
<dbReference type="PANTHER" id="PTHR35263">
    <property type="entry name" value="TESTIS-EXPRESSED PROTEIN 49"/>
    <property type="match status" value="1"/>
</dbReference>
<reference evidence="1 2" key="1">
    <citation type="submission" date="2021-06" db="EMBL/GenBank/DDBJ databases">
        <authorList>
            <person name="Palmer J.M."/>
        </authorList>
    </citation>
    <scope>NUCLEOTIDE SEQUENCE [LARGE SCALE GENOMIC DNA]</scope>
    <source>
        <strain evidence="1 2">MEX-2019</strain>
        <tissue evidence="1">Muscle</tissue>
    </source>
</reference>
<dbReference type="EMBL" id="JAHHUM010002984">
    <property type="protein sequence ID" value="KAK5598930.1"/>
    <property type="molecule type" value="Genomic_DNA"/>
</dbReference>
<organism evidence="1 2">
    <name type="scientific">Crenichthys baileyi</name>
    <name type="common">White River springfish</name>
    <dbReference type="NCBI Taxonomy" id="28760"/>
    <lineage>
        <taxon>Eukaryota</taxon>
        <taxon>Metazoa</taxon>
        <taxon>Chordata</taxon>
        <taxon>Craniata</taxon>
        <taxon>Vertebrata</taxon>
        <taxon>Euteleostomi</taxon>
        <taxon>Actinopterygii</taxon>
        <taxon>Neopterygii</taxon>
        <taxon>Teleostei</taxon>
        <taxon>Neoteleostei</taxon>
        <taxon>Acanthomorphata</taxon>
        <taxon>Ovalentaria</taxon>
        <taxon>Atherinomorphae</taxon>
        <taxon>Cyprinodontiformes</taxon>
        <taxon>Goodeidae</taxon>
        <taxon>Crenichthys</taxon>
    </lineage>
</organism>
<comment type="caution">
    <text evidence="1">The sequence shown here is derived from an EMBL/GenBank/DDBJ whole genome shotgun (WGS) entry which is preliminary data.</text>
</comment>
<dbReference type="Proteomes" id="UP001311232">
    <property type="component" value="Unassembled WGS sequence"/>
</dbReference>
<name>A0AAV9QT39_9TELE</name>
<dbReference type="InterPro" id="IPR038775">
    <property type="entry name" value="SPMIP11"/>
</dbReference>
<evidence type="ECO:0000313" key="2">
    <source>
        <dbReference type="Proteomes" id="UP001311232"/>
    </source>
</evidence>
<sequence>MIEPCGNYECTKYTKWATAPGRTVPKLGCFRAVEGGQVLRDRYEAGITWLQPAGPYVDWINGPGHIMALFGLTHLGYQNPIGDKMIVNPRGESPPRDGCINYRGRLLPSFQAQGTLRYEDKYKVLCQPSSYSVDEHHGSHKRHQEMVKRAQTSRSPNQLYIMPLTDNQQYGWMLSKSCEPWTRVRRFPRKTSEMTKFVNDMSMTDKEFSLF</sequence>
<evidence type="ECO:0000313" key="1">
    <source>
        <dbReference type="EMBL" id="KAK5598930.1"/>
    </source>
</evidence>
<keyword evidence="2" id="KW-1185">Reference proteome</keyword>
<dbReference type="PANTHER" id="PTHR35263:SF1">
    <property type="entry name" value="TESTIS-EXPRESSED PROTEIN 49"/>
    <property type="match status" value="1"/>
</dbReference>
<dbReference type="AlphaFoldDB" id="A0AAV9QT39"/>
<dbReference type="Pfam" id="PF22593">
    <property type="entry name" value="SPMIP11"/>
    <property type="match status" value="1"/>
</dbReference>
<protein>
    <submittedName>
        <fullName evidence="1">Uncharacterized protein</fullName>
    </submittedName>
</protein>
<proteinExistence type="predicted"/>